<gene>
    <name evidence="4" type="ORF">EEB11_08445</name>
</gene>
<comment type="caution">
    <text evidence="4">The sequence shown here is derived from an EMBL/GenBank/DDBJ whole genome shotgun (WGS) entry which is preliminary data.</text>
</comment>
<accession>A0ABY2KLK0</accession>
<feature type="domain" description="Peptidoglycan binding-like" evidence="3">
    <location>
        <begin position="134"/>
        <end position="168"/>
    </location>
</feature>
<dbReference type="InterPro" id="IPR036365">
    <property type="entry name" value="PGBD-like_sf"/>
</dbReference>
<feature type="compositionally biased region" description="Polar residues" evidence="1">
    <location>
        <begin position="85"/>
        <end position="99"/>
    </location>
</feature>
<proteinExistence type="predicted"/>
<keyword evidence="5" id="KW-1185">Reference proteome</keyword>
<evidence type="ECO:0000256" key="1">
    <source>
        <dbReference type="SAM" id="MobiDB-lite"/>
    </source>
</evidence>
<dbReference type="Proteomes" id="UP000297741">
    <property type="component" value="Unassembled WGS sequence"/>
</dbReference>
<feature type="region of interest" description="Disordered" evidence="1">
    <location>
        <begin position="56"/>
        <end position="114"/>
    </location>
</feature>
<dbReference type="SUPFAM" id="SSF47090">
    <property type="entry name" value="PGBD-like"/>
    <property type="match status" value="1"/>
</dbReference>
<sequence length="193" mass="21242">MFKNVKTAAIAAVTALSIAVTAAAPAQALGKNERNFLKGVAATVIIGALINDAQARAPQAQPQPVYRPQPHRQPQPQYHHRDDYNQQYRPRNDYSQQYRPRNDHHQSTSGRVIGSNNSVHATVAAQTFNTYSAAQRRAIQSRLRAFGYYTGGIDASFGPGTYRAVVAYARDSGGERQLQTRAGSYGIYDSLIY</sequence>
<dbReference type="InterPro" id="IPR002477">
    <property type="entry name" value="Peptidoglycan-bd-like"/>
</dbReference>
<evidence type="ECO:0000313" key="5">
    <source>
        <dbReference type="Proteomes" id="UP000297741"/>
    </source>
</evidence>
<dbReference type="InterPro" id="IPR036366">
    <property type="entry name" value="PGBDSf"/>
</dbReference>
<evidence type="ECO:0000259" key="3">
    <source>
        <dbReference type="Pfam" id="PF01471"/>
    </source>
</evidence>
<dbReference type="EMBL" id="RPEM01000005">
    <property type="protein sequence ID" value="TGD43439.1"/>
    <property type="molecule type" value="Genomic_DNA"/>
</dbReference>
<evidence type="ECO:0000313" key="4">
    <source>
        <dbReference type="EMBL" id="TGD43439.1"/>
    </source>
</evidence>
<feature type="signal peptide" evidence="2">
    <location>
        <begin position="1"/>
        <end position="22"/>
    </location>
</feature>
<protein>
    <submittedName>
        <fullName evidence="4">Antifreeze protein</fullName>
    </submittedName>
</protein>
<keyword evidence="2" id="KW-0732">Signal</keyword>
<evidence type="ECO:0000256" key="2">
    <source>
        <dbReference type="SAM" id="SignalP"/>
    </source>
</evidence>
<organism evidence="4 5">
    <name type="scientific">Pseudotabrizicola sediminis</name>
    <dbReference type="NCBI Taxonomy" id="2486418"/>
    <lineage>
        <taxon>Bacteria</taxon>
        <taxon>Pseudomonadati</taxon>
        <taxon>Pseudomonadota</taxon>
        <taxon>Alphaproteobacteria</taxon>
        <taxon>Rhodobacterales</taxon>
        <taxon>Paracoccaceae</taxon>
        <taxon>Pseudotabrizicola</taxon>
    </lineage>
</organism>
<reference evidence="4 5" key="1">
    <citation type="submission" date="2018-11" db="EMBL/GenBank/DDBJ databases">
        <title>Tabrizicola sp. isolated from sediment of alpine lake.</title>
        <authorList>
            <person name="Liu Z."/>
        </authorList>
    </citation>
    <scope>NUCLEOTIDE SEQUENCE [LARGE SCALE GENOMIC DNA]</scope>
    <source>
        <strain evidence="4 5">DRYC-M-16</strain>
    </source>
</reference>
<dbReference type="RefSeq" id="WP_135430230.1">
    <property type="nucleotide sequence ID" value="NZ_RPEM01000005.1"/>
</dbReference>
<dbReference type="Gene3D" id="1.10.101.10">
    <property type="entry name" value="PGBD-like superfamily/PGBD"/>
    <property type="match status" value="1"/>
</dbReference>
<dbReference type="Pfam" id="PF01471">
    <property type="entry name" value="PG_binding_1"/>
    <property type="match status" value="1"/>
</dbReference>
<name>A0ABY2KLK0_9RHOB</name>
<feature type="chain" id="PRO_5045109783" evidence="2">
    <location>
        <begin position="23"/>
        <end position="193"/>
    </location>
</feature>